<dbReference type="HOGENOM" id="CLU_1445204_0_0_11"/>
<dbReference type="RefSeq" id="WP_012227421.1">
    <property type="nucleotide sequence ID" value="NZ_HG422565.1"/>
</dbReference>
<sequence length="187" mass="19556">MDMKIFHVTGGADTFSRIVVQISCCSNAATLAALSPRWLTRRRVAGVLAVTTMMAVGCTSKVTSSSTTTSATAVSTEDVERIVAAVVGEDGAGPALDPVAMEAAEGPVLPEGAELTPDPVSVFVEGDQATIDVSVEVDGKTPSRYWAFLHEVDGKWRIYATMPLDPLKLDGVPQPSSTVTARESSDG</sequence>
<dbReference type="STRING" id="1229780.BN381_310094"/>
<organism evidence="1 2">
    <name type="scientific">Candidatus Neomicrothrix parvicella RN1</name>
    <dbReference type="NCBI Taxonomy" id="1229780"/>
    <lineage>
        <taxon>Bacteria</taxon>
        <taxon>Bacillati</taxon>
        <taxon>Actinomycetota</taxon>
        <taxon>Acidimicrobiia</taxon>
        <taxon>Acidimicrobiales</taxon>
        <taxon>Microthrixaceae</taxon>
        <taxon>Candidatus Neomicrothrix</taxon>
    </lineage>
</organism>
<keyword evidence="2" id="KW-1185">Reference proteome</keyword>
<evidence type="ECO:0000313" key="2">
    <source>
        <dbReference type="Proteomes" id="UP000018291"/>
    </source>
</evidence>
<proteinExistence type="predicted"/>
<dbReference type="EMBL" id="CANL01000025">
    <property type="protein sequence ID" value="CCM63998.1"/>
    <property type="molecule type" value="Genomic_DNA"/>
</dbReference>
<reference evidence="1 2" key="1">
    <citation type="journal article" date="2013" name="ISME J.">
        <title>Metabolic model for the filamentous 'Candidatus Microthrix parvicella' based on genomic and metagenomic analyses.</title>
        <authorList>
            <person name="Jon McIlroy S."/>
            <person name="Kristiansen R."/>
            <person name="Albertsen M."/>
            <person name="Michael Karst S."/>
            <person name="Rossetti S."/>
            <person name="Lund Nielsen J."/>
            <person name="Tandoi V."/>
            <person name="James Seviour R."/>
            <person name="Nielsen P.H."/>
        </authorList>
    </citation>
    <scope>NUCLEOTIDE SEQUENCE [LARGE SCALE GENOMIC DNA]</scope>
    <source>
        <strain evidence="1 2">RN1</strain>
    </source>
</reference>
<accession>R4YZV3</accession>
<dbReference type="Proteomes" id="UP000018291">
    <property type="component" value="Unassembled WGS sequence"/>
</dbReference>
<gene>
    <name evidence="1" type="ORF">BN381_310094</name>
</gene>
<evidence type="ECO:0000313" key="1">
    <source>
        <dbReference type="EMBL" id="CCM63998.1"/>
    </source>
</evidence>
<dbReference type="AlphaFoldDB" id="R4YZV3"/>
<protein>
    <submittedName>
        <fullName evidence="1">Uncharacterized protein</fullName>
    </submittedName>
</protein>
<name>R4YZV3_9ACTN</name>
<comment type="caution">
    <text evidence="1">The sequence shown here is derived from an EMBL/GenBank/DDBJ whole genome shotgun (WGS) entry which is preliminary data.</text>
</comment>